<organism evidence="2 3">
    <name type="scientific">Piptocephalis cylindrospora</name>
    <dbReference type="NCBI Taxonomy" id="1907219"/>
    <lineage>
        <taxon>Eukaryota</taxon>
        <taxon>Fungi</taxon>
        <taxon>Fungi incertae sedis</taxon>
        <taxon>Zoopagomycota</taxon>
        <taxon>Zoopagomycotina</taxon>
        <taxon>Zoopagomycetes</taxon>
        <taxon>Zoopagales</taxon>
        <taxon>Piptocephalidaceae</taxon>
        <taxon>Piptocephalis</taxon>
    </lineage>
</organism>
<gene>
    <name evidence="2" type="ORF">BJ684DRAFT_21530</name>
</gene>
<dbReference type="Proteomes" id="UP000267251">
    <property type="component" value="Unassembled WGS sequence"/>
</dbReference>
<protein>
    <submittedName>
        <fullName evidence="2">Uncharacterized protein</fullName>
    </submittedName>
</protein>
<evidence type="ECO:0000256" key="1">
    <source>
        <dbReference type="SAM" id="Phobius"/>
    </source>
</evidence>
<evidence type="ECO:0000313" key="2">
    <source>
        <dbReference type="EMBL" id="RKP11896.1"/>
    </source>
</evidence>
<feature type="transmembrane region" description="Helical" evidence="1">
    <location>
        <begin position="33"/>
        <end position="54"/>
    </location>
</feature>
<keyword evidence="3" id="KW-1185">Reference proteome</keyword>
<evidence type="ECO:0000313" key="3">
    <source>
        <dbReference type="Proteomes" id="UP000267251"/>
    </source>
</evidence>
<accession>A0A4P9XZH6</accession>
<keyword evidence="1" id="KW-1133">Transmembrane helix</keyword>
<keyword evidence="1" id="KW-0472">Membrane</keyword>
<dbReference type="EMBL" id="KZ988591">
    <property type="protein sequence ID" value="RKP11896.1"/>
    <property type="molecule type" value="Genomic_DNA"/>
</dbReference>
<reference evidence="2" key="1">
    <citation type="submission" date="2018-06" db="EMBL/GenBank/DDBJ databases">
        <title>Leveraging single-cell genomics to expand the Fungal Tree of Life.</title>
        <authorList>
            <consortium name="DOE Joint Genome Institute"/>
            <person name="Ahrendt S.R."/>
            <person name="Quandt C.A."/>
            <person name="Ciobanu D."/>
            <person name="Clum A."/>
            <person name="Salamov A."/>
            <person name="Andreopoulos B."/>
            <person name="Cheng J.-F."/>
            <person name="Woyke T."/>
            <person name="Pelin A."/>
            <person name="Henrissat B."/>
            <person name="Reynolds N."/>
            <person name="Benny G.L."/>
            <person name="Smith M.E."/>
            <person name="James T.Y."/>
            <person name="Grigoriev I.V."/>
        </authorList>
    </citation>
    <scope>NUCLEOTIDE SEQUENCE</scope>
    <source>
        <strain evidence="2">RSA 2659</strain>
    </source>
</reference>
<proteinExistence type="predicted"/>
<keyword evidence="1" id="KW-0812">Transmembrane</keyword>
<name>A0A4P9XZH6_9FUNG</name>
<feature type="transmembrane region" description="Helical" evidence="1">
    <location>
        <begin position="91"/>
        <end position="109"/>
    </location>
</feature>
<dbReference type="AlphaFoldDB" id="A0A4P9XZH6"/>
<feature type="transmembrane region" description="Helical" evidence="1">
    <location>
        <begin position="130"/>
        <end position="149"/>
    </location>
</feature>
<sequence>MDLELDPLLKDTEHAQLPYCRWTVNIRHCNDEFFFVITNWIAVVISIVSITLASMAIHRYTRRPEVYGWFITSSFSLTPPTPYWVRMLPYTLAWVAAFSGLYPYMMEIVKSSAILPQAQYGSTSVRMGQFWCCAAMVLVIISVGIQNVAEGMRDGGFPEVAANMLTGSFIMASVAGSMDAWVLWWYALRMAKMVKVKLAVEEASYRLAVETTLSRPILPSFREMMCREDRVADEQTNPAHDHSREPGFR</sequence>
<feature type="transmembrane region" description="Helical" evidence="1">
    <location>
        <begin position="169"/>
        <end position="188"/>
    </location>
</feature>